<dbReference type="PANTHER" id="PTHR33529">
    <property type="entry name" value="SLR0882 PROTEIN-RELATED"/>
    <property type="match status" value="1"/>
</dbReference>
<keyword evidence="3 6" id="KW-0812">Transmembrane</keyword>
<evidence type="ECO:0000313" key="8">
    <source>
        <dbReference type="Proteomes" id="UP000824202"/>
    </source>
</evidence>
<reference evidence="7" key="1">
    <citation type="journal article" date="2021" name="PeerJ">
        <title>Extensive microbial diversity within the chicken gut microbiome revealed by metagenomics and culture.</title>
        <authorList>
            <person name="Gilroy R."/>
            <person name="Ravi A."/>
            <person name="Getino M."/>
            <person name="Pursley I."/>
            <person name="Horton D.L."/>
            <person name="Alikhan N.F."/>
            <person name="Baker D."/>
            <person name="Gharbi K."/>
            <person name="Hall N."/>
            <person name="Watson M."/>
            <person name="Adriaenssens E.M."/>
            <person name="Foster-Nyarko E."/>
            <person name="Jarju S."/>
            <person name="Secka A."/>
            <person name="Antonio M."/>
            <person name="Oren A."/>
            <person name="Chaudhuri R.R."/>
            <person name="La Ragione R."/>
            <person name="Hildebrand F."/>
            <person name="Pallen M.J."/>
        </authorList>
    </citation>
    <scope>NUCLEOTIDE SEQUENCE</scope>
    <source>
        <strain evidence="7">23274</strain>
    </source>
</reference>
<feature type="transmembrane region" description="Helical" evidence="6">
    <location>
        <begin position="307"/>
        <end position="329"/>
    </location>
</feature>
<proteinExistence type="predicted"/>
<dbReference type="EMBL" id="DXFT01000059">
    <property type="protein sequence ID" value="HIX03079.1"/>
    <property type="molecule type" value="Genomic_DNA"/>
</dbReference>
<comment type="subcellular location">
    <subcellularLocation>
        <location evidence="1">Cell membrane</location>
        <topology evidence="1">Multi-pass membrane protein</topology>
    </subcellularLocation>
</comment>
<comment type="caution">
    <text evidence="7">The sequence shown here is derived from an EMBL/GenBank/DDBJ whole genome shotgun (WGS) entry which is preliminary data.</text>
</comment>
<name>A0A9D1UZ64_9BACT</name>
<reference evidence="7" key="2">
    <citation type="submission" date="2021-04" db="EMBL/GenBank/DDBJ databases">
        <authorList>
            <person name="Gilroy R."/>
        </authorList>
    </citation>
    <scope>NUCLEOTIDE SEQUENCE</scope>
    <source>
        <strain evidence="7">23274</strain>
    </source>
</reference>
<keyword evidence="5 6" id="KW-0472">Membrane</keyword>
<keyword evidence="4 6" id="KW-1133">Transmembrane helix</keyword>
<dbReference type="Pfam" id="PF03739">
    <property type="entry name" value="LptF_LptG"/>
    <property type="match status" value="1"/>
</dbReference>
<dbReference type="PANTHER" id="PTHR33529:SF8">
    <property type="entry name" value="PERMEASE, YJGP_YJGQ FAMILY"/>
    <property type="match status" value="1"/>
</dbReference>
<evidence type="ECO:0000256" key="4">
    <source>
        <dbReference type="ARBA" id="ARBA00022989"/>
    </source>
</evidence>
<protein>
    <submittedName>
        <fullName evidence="7">LptF/LptG family permease</fullName>
    </submittedName>
</protein>
<dbReference type="AlphaFoldDB" id="A0A9D1UZ64"/>
<dbReference type="GO" id="GO:0015920">
    <property type="term" value="P:lipopolysaccharide transport"/>
    <property type="evidence" value="ECO:0007669"/>
    <property type="project" value="TreeGrafter"/>
</dbReference>
<sequence>MKKLDLYIIRKFLGTFFFSLLLLLCIVIVFDISEKLGKFLENDVPVKAIVFDYYKNFIPYFANMFSSLFTFISVIFFTSKMAYSSEIIAILSSGISFHRFVVPYLISATIIALLSFLLGAFVIPNANTHRIDFEKQYMDKRYTNKEQHIHRQIAPGTYIYMSSYSVTSNVGYDFSIENFKGDTLVDKLTSSRISWDKDSSRWVIYNWKLRKIDGEKETYTTGSRLDTVMAFQPSEFSENPSKIKEQLSFPDLNRYIERMKLRGSSNIVDFQIEKYKMIANAFATFILTIIGVSIASRKIRGGMGFHLGLGLLISFSYILFMQVSTVFATNGNMNPLLAVWTPNILYTVIAIFVYRTAPK</sequence>
<feature type="transmembrane region" description="Helical" evidence="6">
    <location>
        <begin position="12"/>
        <end position="30"/>
    </location>
</feature>
<feature type="transmembrane region" description="Helical" evidence="6">
    <location>
        <begin position="277"/>
        <end position="295"/>
    </location>
</feature>
<evidence type="ECO:0000256" key="1">
    <source>
        <dbReference type="ARBA" id="ARBA00004651"/>
    </source>
</evidence>
<gene>
    <name evidence="7" type="ORF">H9863_03040</name>
</gene>
<feature type="transmembrane region" description="Helical" evidence="6">
    <location>
        <begin position="335"/>
        <end position="354"/>
    </location>
</feature>
<feature type="transmembrane region" description="Helical" evidence="6">
    <location>
        <begin position="100"/>
        <end position="123"/>
    </location>
</feature>
<accession>A0A9D1UZ64</accession>
<evidence type="ECO:0000313" key="7">
    <source>
        <dbReference type="EMBL" id="HIX03079.1"/>
    </source>
</evidence>
<evidence type="ECO:0000256" key="6">
    <source>
        <dbReference type="SAM" id="Phobius"/>
    </source>
</evidence>
<dbReference type="Proteomes" id="UP000824202">
    <property type="component" value="Unassembled WGS sequence"/>
</dbReference>
<evidence type="ECO:0000256" key="3">
    <source>
        <dbReference type="ARBA" id="ARBA00022692"/>
    </source>
</evidence>
<dbReference type="InterPro" id="IPR005495">
    <property type="entry name" value="LptG/LptF_permease"/>
</dbReference>
<organism evidence="7 8">
    <name type="scientific">Candidatus Odoribacter faecigallinarum</name>
    <dbReference type="NCBI Taxonomy" id="2838706"/>
    <lineage>
        <taxon>Bacteria</taxon>
        <taxon>Pseudomonadati</taxon>
        <taxon>Bacteroidota</taxon>
        <taxon>Bacteroidia</taxon>
        <taxon>Bacteroidales</taxon>
        <taxon>Odoribacteraceae</taxon>
        <taxon>Odoribacter</taxon>
    </lineage>
</organism>
<dbReference type="GO" id="GO:0043190">
    <property type="term" value="C:ATP-binding cassette (ABC) transporter complex"/>
    <property type="evidence" value="ECO:0007669"/>
    <property type="project" value="TreeGrafter"/>
</dbReference>
<evidence type="ECO:0000256" key="5">
    <source>
        <dbReference type="ARBA" id="ARBA00023136"/>
    </source>
</evidence>
<evidence type="ECO:0000256" key="2">
    <source>
        <dbReference type="ARBA" id="ARBA00022475"/>
    </source>
</evidence>
<feature type="transmembrane region" description="Helical" evidence="6">
    <location>
        <begin position="57"/>
        <end position="79"/>
    </location>
</feature>
<keyword evidence="2" id="KW-1003">Cell membrane</keyword>